<dbReference type="EMBL" id="JACYGY010000001">
    <property type="protein sequence ID" value="MBE9464357.1"/>
    <property type="molecule type" value="Genomic_DNA"/>
</dbReference>
<gene>
    <name evidence="1" type="ORF">IEE83_20925</name>
</gene>
<accession>A0ABR9WG08</accession>
<name>A0ABR9WG08_9BACT</name>
<dbReference type="RefSeq" id="WP_194122429.1">
    <property type="nucleotide sequence ID" value="NZ_JACYGY010000001.1"/>
</dbReference>
<comment type="caution">
    <text evidence="1">The sequence shown here is derived from an EMBL/GenBank/DDBJ whole genome shotgun (WGS) entry which is preliminary data.</text>
</comment>
<organism evidence="1 2">
    <name type="scientific">Dyadobacter subterraneus</name>
    <dbReference type="NCBI Taxonomy" id="2773304"/>
    <lineage>
        <taxon>Bacteria</taxon>
        <taxon>Pseudomonadati</taxon>
        <taxon>Bacteroidota</taxon>
        <taxon>Cytophagia</taxon>
        <taxon>Cytophagales</taxon>
        <taxon>Spirosomataceae</taxon>
        <taxon>Dyadobacter</taxon>
    </lineage>
</organism>
<evidence type="ECO:0000313" key="2">
    <source>
        <dbReference type="Proteomes" id="UP000634134"/>
    </source>
</evidence>
<reference evidence="2" key="1">
    <citation type="submission" date="2023-07" db="EMBL/GenBank/DDBJ databases">
        <title>Dyadobacter sp. nov 'subterranea' isolated from contaminted grondwater.</title>
        <authorList>
            <person name="Szabo I."/>
            <person name="Al-Omari J."/>
            <person name="Szerdahelyi S.G."/>
            <person name="Rado J."/>
        </authorList>
    </citation>
    <scope>NUCLEOTIDE SEQUENCE [LARGE SCALE GENOMIC DNA]</scope>
    <source>
        <strain evidence="2">UP-52</strain>
    </source>
</reference>
<dbReference type="Proteomes" id="UP000634134">
    <property type="component" value="Unassembled WGS sequence"/>
</dbReference>
<protein>
    <submittedName>
        <fullName evidence="1">Uncharacterized protein</fullName>
    </submittedName>
</protein>
<sequence>MQVTYTLPADSLNENFLEQVKDSFAGKKVNIIIEDVNETVSSDQSELFKKMEILRKRIGQIKVDPDLDLSSLANEVNL</sequence>
<evidence type="ECO:0000313" key="1">
    <source>
        <dbReference type="EMBL" id="MBE9464357.1"/>
    </source>
</evidence>
<proteinExistence type="predicted"/>
<keyword evidence="2" id="KW-1185">Reference proteome</keyword>